<keyword evidence="2" id="KW-1185">Reference proteome</keyword>
<name>A0A172Q092_9CAUD</name>
<evidence type="ECO:0000313" key="1">
    <source>
        <dbReference type="EMBL" id="AND75278.1"/>
    </source>
</evidence>
<reference evidence="2" key="1">
    <citation type="submission" date="2016-03" db="EMBL/GenBank/DDBJ databases">
        <title>Characterization of Acinetobacter baumannii phage vB_AbaM_ME3.</title>
        <authorList>
            <person name="Buttimer C.T.H."/>
            <person name="Elbreki M."/>
            <person name="Coffey A."/>
        </authorList>
    </citation>
    <scope>NUCLEOTIDE SEQUENCE [LARGE SCALE GENOMIC DNA]</scope>
</reference>
<gene>
    <name evidence="1" type="ORF">ME3_117</name>
</gene>
<evidence type="ECO:0000313" key="2">
    <source>
        <dbReference type="Proteomes" id="UP000225947"/>
    </source>
</evidence>
<dbReference type="EMBL" id="KU935715">
    <property type="protein sequence ID" value="AND75278.1"/>
    <property type="molecule type" value="Genomic_DNA"/>
</dbReference>
<organism evidence="1 2">
    <name type="scientific">Acinetobacter phage vB_AbaM_ME3</name>
    <dbReference type="NCBI Taxonomy" id="1837876"/>
    <lineage>
        <taxon>Viruses</taxon>
        <taxon>Duplodnaviria</taxon>
        <taxon>Heunggongvirae</taxon>
        <taxon>Uroviricota</taxon>
        <taxon>Caudoviricetes</taxon>
        <taxon>Metrivirus</taxon>
        <taxon>Metrivirus ME3</taxon>
    </lineage>
</organism>
<sequence>MVLEKVKELVSKVDKSKSDLITYVNSIDLKNLIITEELFLTLMPHLPSDNWLPQSFKTHLFVTCQLDIWDFGYSKYETVKFVDLCERINDLEDSHYHWTTDVEKARQEALRSIWYYAIKHKVSGFELNW</sequence>
<proteinExistence type="predicted"/>
<dbReference type="Proteomes" id="UP000225947">
    <property type="component" value="Segment"/>
</dbReference>
<protein>
    <submittedName>
        <fullName evidence="1">Uncharacterized protein</fullName>
    </submittedName>
</protein>
<accession>A0A172Q092</accession>